<dbReference type="EMBL" id="BMAT01003667">
    <property type="protein sequence ID" value="GFR60130.1"/>
    <property type="molecule type" value="Genomic_DNA"/>
</dbReference>
<dbReference type="AlphaFoldDB" id="A0AAV4EHE8"/>
<sequence>MPKLTTRFSDSNHLTSRLGPRGEDDRPLGLAPWIRKFDDDDDDEMMMIPVVVVVMVEVIIDDDDDNGDVGVDGGGDDDDGDDCHKRPTFDLCLGYFYY</sequence>
<protein>
    <submittedName>
        <fullName evidence="2">Uncharacterized protein</fullName>
    </submittedName>
</protein>
<gene>
    <name evidence="2" type="ORF">ElyMa_001813700</name>
</gene>
<feature type="region of interest" description="Disordered" evidence="1">
    <location>
        <begin position="1"/>
        <end position="28"/>
    </location>
</feature>
<dbReference type="Proteomes" id="UP000762676">
    <property type="component" value="Unassembled WGS sequence"/>
</dbReference>
<accession>A0AAV4EHE8</accession>
<reference evidence="2 3" key="1">
    <citation type="journal article" date="2021" name="Elife">
        <title>Chloroplast acquisition without the gene transfer in kleptoplastic sea slugs, Plakobranchus ocellatus.</title>
        <authorList>
            <person name="Maeda T."/>
            <person name="Takahashi S."/>
            <person name="Yoshida T."/>
            <person name="Shimamura S."/>
            <person name="Takaki Y."/>
            <person name="Nagai Y."/>
            <person name="Toyoda A."/>
            <person name="Suzuki Y."/>
            <person name="Arimoto A."/>
            <person name="Ishii H."/>
            <person name="Satoh N."/>
            <person name="Nishiyama T."/>
            <person name="Hasebe M."/>
            <person name="Maruyama T."/>
            <person name="Minagawa J."/>
            <person name="Obokata J."/>
            <person name="Shigenobu S."/>
        </authorList>
    </citation>
    <scope>NUCLEOTIDE SEQUENCE [LARGE SCALE GENOMIC DNA]</scope>
</reference>
<name>A0AAV4EHE8_9GAST</name>
<evidence type="ECO:0000313" key="2">
    <source>
        <dbReference type="EMBL" id="GFR60130.1"/>
    </source>
</evidence>
<evidence type="ECO:0000256" key="1">
    <source>
        <dbReference type="SAM" id="MobiDB-lite"/>
    </source>
</evidence>
<organism evidence="2 3">
    <name type="scientific">Elysia marginata</name>
    <dbReference type="NCBI Taxonomy" id="1093978"/>
    <lineage>
        <taxon>Eukaryota</taxon>
        <taxon>Metazoa</taxon>
        <taxon>Spiralia</taxon>
        <taxon>Lophotrochozoa</taxon>
        <taxon>Mollusca</taxon>
        <taxon>Gastropoda</taxon>
        <taxon>Heterobranchia</taxon>
        <taxon>Euthyneura</taxon>
        <taxon>Panpulmonata</taxon>
        <taxon>Sacoglossa</taxon>
        <taxon>Placobranchoidea</taxon>
        <taxon>Plakobranchidae</taxon>
        <taxon>Elysia</taxon>
    </lineage>
</organism>
<evidence type="ECO:0000313" key="3">
    <source>
        <dbReference type="Proteomes" id="UP000762676"/>
    </source>
</evidence>
<keyword evidence="3" id="KW-1185">Reference proteome</keyword>
<proteinExistence type="predicted"/>
<comment type="caution">
    <text evidence="2">The sequence shown here is derived from an EMBL/GenBank/DDBJ whole genome shotgun (WGS) entry which is preliminary data.</text>
</comment>
<feature type="compositionally biased region" description="Polar residues" evidence="1">
    <location>
        <begin position="1"/>
        <end position="15"/>
    </location>
</feature>